<name>A0A8H5D048_9AGAR</name>
<feature type="domain" description="Cell morphogenesis protein C-terminal" evidence="3">
    <location>
        <begin position="2038"/>
        <end position="2287"/>
    </location>
</feature>
<keyword evidence="6" id="KW-1185">Reference proteome</keyword>
<sequence length="2484" mass="275963">MYPLAKPKIEPFRGTSGQVLYGSPPCAAMNEGIQITIPDFDDGSAGSTTTPFGRSGGGFGFGGGFGGAGSGWDSPTVSTPLGGFGERSFFSHSRGDSSASIDSASSNTTKGFTTKRSTTFGHSTQPSVSTTSSAFTKKPSFASIRNAFKSSAKNNNNDPPPVPQLDTSYPVLKNPFNRSTSSLNHVQPLSAKGSVSVFQRPPTPGSNETRFGRGRSKTHGYAKSQHSHSGSMFHGVSEFGFDLSHGMPASPPPMPPLPFGQFSRSDTPPTDLEEEKVVMDPKTPSEFALHAVFIRFVALAERKIENFLRVPLVCFIPLPHLSLQLNNDRVKQDQNPLLPDYMGPGVDTKFDEILRSLGQIAQKHAKQVIDSIMRWRRSQNESVSADITRTHSTESPSSSRNRPYDAPSILNERKSMASIYIMCRALIGVLSSISKDALGETLGYNLEETTFEQFRRPDMRLLIQSVNHRTNAELYATLLGHIANIRFMSVTDRFLAELGPVATGQIPKDADVKYENLVKALRHIKIKVWPYEAFEEGAEFMEPLAKAFANAHGLRLKTTFAETLVHILHPISKTAQAETNNPQWAKAIEIIFPKAREMMAKPRYWQAAFPLTITSLCVAPQAFFLKHWVSCFEASIAKLKEKPTRVMVMNGILRLIWTYLYRCQESASTTATKLDTLLKHFFHAKQLSAFHPDDRFEFLTYVVHFILSRHFDTGRELSLELLQESTINAMHRGGGTGTLSPDKITIAVQATLLSLHLMEKENGVPAWPSTHDFSIVPPKADYPSSSTVLPSALASKTVIQEYVNRVGTTLGHIVTLCDNTVGHMSVLEDQYSYSRVNPSFEESSNYIVRKHSDSYVTAYPAQFASQVNLLQTCFSAWPRCLHSSIPLGDAVEMLLRGVLHVEPSLSEVAVEAVKRIIEDPMNGMTVIRHFTAFVFSPVRILRASGSQLLVECVRLLMLWKTTVEKWKAHLVQMDVEGLVEQFEDVRKQCYEVEAASLFLLAHGAMGIRVVGVEIIRLLGSLVEEVEKLDVDVQLTLAITDRLLNGIDHPYLEGYDDLLEQPELDRLKQRKNARKPDVMLELASSSNDFDKKLWRYVFPTFMQTCMDEGDSSLPLFRDALAAAALRFHPQISQLAGLSNSRLGSRGGQAAGAITEKDGLRMIRESKGLIDQWHIWMKIICSTSVLPEANPSGVPAQPTPAHVSADPQVELRKYPNSRYLFKRLTPFLDSEYTLFRDIAVLCISSFPSNVYPQLLEDLKSLAGRQTDYDPRVKVSAGIAIPVVDGNIGLLGSRQMIEDTRAKTGAAGFASMERSRRQERLHSAVARIYFLTAHLLQSQRSTGRQTSLMNILTFIRSTQGFLSTPEMRENHSLQRLRRYFCGTIERVFDALTSIKDSDRFVAANMHLTLYRLCEEWCQFGAQSDAAAKRLKSMQKVAAASGSPHMDAADATERFQAETTLLSHAAVGALASLCAKALFPPEYSANSPTERGDERLSPEMLKPLSGPAVLDRLKAICTSAHVPSQVRGRKALKSILSSPQITFEVAAALMTRAVVLVNEANSSSRQFFEVVADAVSSGETGSLSFSQVVCLGFSNLRHPEPEIRNRAFQMLEAIHQQSQGLLTMSNFEATAAGSASCAYIHAHRAISDFLAGEHPGQAMNMLKQVGEWLPSLPATPATSNVILLLLQSLEFWLPHIVLMTEDKTSLSSEGVNCLYYLTLLTLRYNQSHPEQILVMWAKLVDSSHPSNGHAAIRFLLEQANKVGNTKFISCATNIVTGLCQTRVGRQIFEDLCSVIEPARMLPTIDHKLHFPNEEDINLWSNLNDLFSDEPRLVLGSAQYAWLFLSDITLQRSWDYKAQLPVLLHSLFTHIDHRNEFVRQRARSMLLQILRAWTPGYSELADRSIARARPSVKEAITQLIDEMEEHCWTEEDPPEVCQDKMKWLCSRAIGFLEPLHSQIASHWGTLALLWGTSCSIRSVAFRSLQLFRALMPRIKQGDFALLLGRLTNTIAAADDNIQSFTSEILLTVIAIAKVGDLDRTVLPQLFWCTCACLSTTVEKEFLQVLALLDAVLARINLDDPSTSELLLSHRPIDWEGQPFIQQLLLKGLRSSVTSEATMKILQILARIQDDRLIDASGGRVRDLYTVSLPWCLNAMVNDRRDSTLVAFAENISYLANQEGRQSIARIMSSFSKGAFRTKDDFMRQSISSLREHYGSHYWTEIVTLLLGLVLNSEDWLRIQAMQIVKILFQQRETWNPVELLGSELLMPLLRLLETDLASQALDVLEEPMVMSSGTPAKHVLRMSMHGRLSQRVPETVTTTVFGVPEESGWCVAQIDTLRDACRANVMAVFDTCSMPTRPSQIIFEPELEAITSMGPAGGSEDLGGLVKNLHDLTSYFQDGGGSSNNQIPPLPSRKLEARVAAILAKSSAADAINDVPQTPFLDVFEVRHSGDTTESDHETDSDTDEDAFVFDSPTTYPDERIAINGSRFR</sequence>
<dbReference type="InterPro" id="IPR025481">
    <property type="entry name" value="Cell_Morphogen_C"/>
</dbReference>
<reference evidence="5 6" key="1">
    <citation type="journal article" date="2020" name="ISME J.">
        <title>Uncovering the hidden diversity of litter-decomposition mechanisms in mushroom-forming fungi.</title>
        <authorList>
            <person name="Floudas D."/>
            <person name="Bentzer J."/>
            <person name="Ahren D."/>
            <person name="Johansson T."/>
            <person name="Persson P."/>
            <person name="Tunlid A."/>
        </authorList>
    </citation>
    <scope>NUCLEOTIDE SEQUENCE [LARGE SCALE GENOMIC DNA]</scope>
    <source>
        <strain evidence="5 6">CBS 146.42</strain>
    </source>
</reference>
<evidence type="ECO:0000313" key="6">
    <source>
        <dbReference type="Proteomes" id="UP000559027"/>
    </source>
</evidence>
<feature type="compositionally biased region" description="Basic and acidic residues" evidence="1">
    <location>
        <begin position="2445"/>
        <end position="2455"/>
    </location>
</feature>
<feature type="domain" description="Cell morphogenesis protein N-terminal" evidence="2">
    <location>
        <begin position="412"/>
        <end position="966"/>
    </location>
</feature>
<dbReference type="Proteomes" id="UP000559027">
    <property type="component" value="Unassembled WGS sequence"/>
</dbReference>
<dbReference type="GO" id="GO:0000902">
    <property type="term" value="P:cell morphogenesis"/>
    <property type="evidence" value="ECO:0007669"/>
    <property type="project" value="InterPro"/>
</dbReference>
<dbReference type="InterPro" id="IPR025614">
    <property type="entry name" value="Cell_morpho_N"/>
</dbReference>
<protein>
    <recommendedName>
        <fullName evidence="7">Cell morphogenesis protein</fullName>
    </recommendedName>
</protein>
<dbReference type="SUPFAM" id="SSF48371">
    <property type="entry name" value="ARM repeat"/>
    <property type="match status" value="2"/>
</dbReference>
<evidence type="ECO:0000259" key="2">
    <source>
        <dbReference type="Pfam" id="PF14222"/>
    </source>
</evidence>
<feature type="region of interest" description="Disordered" evidence="1">
    <location>
        <begin position="383"/>
        <end position="406"/>
    </location>
</feature>
<feature type="region of interest" description="Disordered" evidence="1">
    <location>
        <begin position="2445"/>
        <end position="2471"/>
    </location>
</feature>
<dbReference type="EMBL" id="JAACJO010000013">
    <property type="protein sequence ID" value="KAF5351214.1"/>
    <property type="molecule type" value="Genomic_DNA"/>
</dbReference>
<evidence type="ECO:0000256" key="1">
    <source>
        <dbReference type="SAM" id="MobiDB-lite"/>
    </source>
</evidence>
<feature type="domain" description="Cell morphogenesis central region" evidence="4">
    <location>
        <begin position="1829"/>
        <end position="1993"/>
    </location>
</feature>
<evidence type="ECO:0008006" key="7">
    <source>
        <dbReference type="Google" id="ProtNLM"/>
    </source>
</evidence>
<evidence type="ECO:0000313" key="5">
    <source>
        <dbReference type="EMBL" id="KAF5351214.1"/>
    </source>
</evidence>
<accession>A0A8H5D048</accession>
<proteinExistence type="predicted"/>
<comment type="caution">
    <text evidence="5">The sequence shown here is derived from an EMBL/GenBank/DDBJ whole genome shotgun (WGS) entry which is preliminary data.</text>
</comment>
<feature type="region of interest" description="Disordered" evidence="1">
    <location>
        <begin position="194"/>
        <end position="228"/>
    </location>
</feature>
<dbReference type="InterPro" id="IPR039867">
    <property type="entry name" value="Furry/Tao3/Mor2"/>
</dbReference>
<dbReference type="Pfam" id="PF14228">
    <property type="entry name" value="MOR2-PAG1_mid"/>
    <property type="match status" value="1"/>
</dbReference>
<feature type="region of interest" description="Disordered" evidence="1">
    <location>
        <begin position="95"/>
        <end position="136"/>
    </location>
</feature>
<gene>
    <name evidence="5" type="ORF">D9756_008427</name>
</gene>
<dbReference type="PANTHER" id="PTHR12295:SF30">
    <property type="entry name" value="PROTEIN FURRY"/>
    <property type="match status" value="1"/>
</dbReference>
<dbReference type="Pfam" id="PF14222">
    <property type="entry name" value="MOR2-PAG1_N"/>
    <property type="match status" value="1"/>
</dbReference>
<dbReference type="InterPro" id="IPR029473">
    <property type="entry name" value="MOR2-PAG1_mid"/>
</dbReference>
<dbReference type="PANTHER" id="PTHR12295">
    <property type="entry name" value="FURRY-RELATED"/>
    <property type="match status" value="1"/>
</dbReference>
<evidence type="ECO:0000259" key="4">
    <source>
        <dbReference type="Pfam" id="PF14228"/>
    </source>
</evidence>
<feature type="compositionally biased region" description="Polar residues" evidence="1">
    <location>
        <begin position="122"/>
        <end position="135"/>
    </location>
</feature>
<feature type="compositionally biased region" description="Low complexity" evidence="1">
    <location>
        <begin position="96"/>
        <end position="121"/>
    </location>
</feature>
<dbReference type="Pfam" id="PF14225">
    <property type="entry name" value="MOR2-PAG1_C"/>
    <property type="match status" value="1"/>
</dbReference>
<dbReference type="InterPro" id="IPR016024">
    <property type="entry name" value="ARM-type_fold"/>
</dbReference>
<evidence type="ECO:0000259" key="3">
    <source>
        <dbReference type="Pfam" id="PF14225"/>
    </source>
</evidence>
<dbReference type="GO" id="GO:0030427">
    <property type="term" value="C:site of polarized growth"/>
    <property type="evidence" value="ECO:0007669"/>
    <property type="project" value="TreeGrafter"/>
</dbReference>
<dbReference type="OrthoDB" id="6287725at2759"/>
<dbReference type="GO" id="GO:0005938">
    <property type="term" value="C:cell cortex"/>
    <property type="evidence" value="ECO:0007669"/>
    <property type="project" value="TreeGrafter"/>
</dbReference>
<organism evidence="5 6">
    <name type="scientific">Leucocoprinus leucothites</name>
    <dbReference type="NCBI Taxonomy" id="201217"/>
    <lineage>
        <taxon>Eukaryota</taxon>
        <taxon>Fungi</taxon>
        <taxon>Dikarya</taxon>
        <taxon>Basidiomycota</taxon>
        <taxon>Agaricomycotina</taxon>
        <taxon>Agaricomycetes</taxon>
        <taxon>Agaricomycetidae</taxon>
        <taxon>Agaricales</taxon>
        <taxon>Agaricineae</taxon>
        <taxon>Agaricaceae</taxon>
        <taxon>Leucocoprinus</taxon>
    </lineage>
</organism>
<feature type="region of interest" description="Disordered" evidence="1">
    <location>
        <begin position="150"/>
        <end position="171"/>
    </location>
</feature>